<dbReference type="SUPFAM" id="SSF63491">
    <property type="entry name" value="BAG domain"/>
    <property type="match status" value="1"/>
</dbReference>
<evidence type="ECO:0000256" key="2">
    <source>
        <dbReference type="ARBA" id="ARBA00022448"/>
    </source>
</evidence>
<feature type="domain" description="BAG" evidence="5">
    <location>
        <begin position="566"/>
        <end position="643"/>
    </location>
</feature>
<sequence>MTEDDSFFYEALTRVSKFVVPTRDQNDNIARNKHSTDDVVQSSPSSSSSSADMVLQRAMTFMEEELRILLEDFGNDHESGARGERDNPYEPYPPEVVTRMNRMATVMISGGYETECCQVYSICRRNTFAKELKKLGFEKNHNSSDIEKMDSDSLEDEITKWLRATKSCSQRSPEHLFKFLEMYETVRDLIPAIRDGCSDESEHEITSEILAAGDRIGEASVKIFSDFDASIKNDTARDQVPGGAVHPLTRYVMNYLINACDFMPALEQIFRKHANSDGGEISPFSAQLRNTMELLDANLEAKSNVYKDTSLRLIFHMNNGRYILQKIKGSPEIREAIGDAVYRRRSTDVRQFHKNYQRETWGKVLQILKHDGLVQNGGKVNKEALKERFKNFSNAMEEIHKTQSSWVVNDEQLQSELRVSVSGVIIPAYRSFLGKFKHHLDGSKHVDRYIKYQSEDIETLIEGLFDEQLKRKEITTMVRSSYAPFGNFFHHDYPPPANSYPIHDVQHKPLEVAPKHPIHEVHQRPKVVQIPVRFVGSEPSESARSASALEIQKVLRGFLVRRSMNRIISVRREVEEIDRKVSQRETVELLRKDERERIRLNEMLMSLLFKLDSVRGIYSGIRDCRKSVTRKAIALQERIDAIVISNPRTLTDGADEDGDGNNEALMVCDSPDSQISESIDRTTRTSDSSENELPTGNASDQSDNSAQFHVADESGDIPVEENSPVTEEKPDFENDESNEGQLAGGCVPEATNLGTREEGIQPDATETGKERDEDKKSREILERIMEENGKMMSLMTQLSERNETQMLMLDALTQRVEHLEKAFMCDKMRRKKMKKKHSPL</sequence>
<keyword evidence="2 3" id="KW-0813">Transport</keyword>
<feature type="compositionally biased region" description="Basic and acidic residues" evidence="4">
    <location>
        <begin position="74"/>
        <end position="88"/>
    </location>
</feature>
<dbReference type="InterPro" id="IPR046364">
    <property type="entry name" value="Exo70_C"/>
</dbReference>
<dbReference type="PANTHER" id="PTHR12542">
    <property type="entry name" value="EXOCYST COMPLEX PROTEIN EXO70"/>
    <property type="match status" value="1"/>
</dbReference>
<gene>
    <name evidence="6" type="ORF">CCAM_LOCUS32301</name>
</gene>
<comment type="similarity">
    <text evidence="1 3">Belongs to the EXO70 family.</text>
</comment>
<dbReference type="OrthoDB" id="1922221at2759"/>
<evidence type="ECO:0000256" key="3">
    <source>
        <dbReference type="RuleBase" id="RU365026"/>
    </source>
</evidence>
<dbReference type="Pfam" id="PF02179">
    <property type="entry name" value="BAG"/>
    <property type="match status" value="1"/>
</dbReference>
<dbReference type="Pfam" id="PF03081">
    <property type="entry name" value="Exo70_C"/>
    <property type="match status" value="1"/>
</dbReference>
<name>A0A484MNU3_9ASTE</name>
<evidence type="ECO:0000313" key="6">
    <source>
        <dbReference type="EMBL" id="VFQ90525.1"/>
    </source>
</evidence>
<dbReference type="Gene3D" id="1.20.1280.170">
    <property type="entry name" value="Exocyst complex component Exo70"/>
    <property type="match status" value="2"/>
</dbReference>
<organism evidence="6 7">
    <name type="scientific">Cuscuta campestris</name>
    <dbReference type="NCBI Taxonomy" id="132261"/>
    <lineage>
        <taxon>Eukaryota</taxon>
        <taxon>Viridiplantae</taxon>
        <taxon>Streptophyta</taxon>
        <taxon>Embryophyta</taxon>
        <taxon>Tracheophyta</taxon>
        <taxon>Spermatophyta</taxon>
        <taxon>Magnoliopsida</taxon>
        <taxon>eudicotyledons</taxon>
        <taxon>Gunneridae</taxon>
        <taxon>Pentapetalae</taxon>
        <taxon>asterids</taxon>
        <taxon>lamiids</taxon>
        <taxon>Solanales</taxon>
        <taxon>Convolvulaceae</taxon>
        <taxon>Cuscuteae</taxon>
        <taxon>Cuscuta</taxon>
        <taxon>Cuscuta subgen. Grammica</taxon>
        <taxon>Cuscuta sect. Cleistogrammica</taxon>
    </lineage>
</organism>
<dbReference type="Gene3D" id="1.20.58.120">
    <property type="entry name" value="BAG domain"/>
    <property type="match status" value="1"/>
</dbReference>
<accession>A0A484MNU3</accession>
<dbReference type="InterPro" id="IPR036533">
    <property type="entry name" value="BAG_dom_sf"/>
</dbReference>
<dbReference type="GO" id="GO:0006887">
    <property type="term" value="P:exocytosis"/>
    <property type="evidence" value="ECO:0007669"/>
    <property type="project" value="UniProtKB-KW"/>
</dbReference>
<feature type="compositionally biased region" description="Basic and acidic residues" evidence="4">
    <location>
        <begin position="766"/>
        <end position="776"/>
    </location>
</feature>
<dbReference type="InterPro" id="IPR004140">
    <property type="entry name" value="Exo70"/>
</dbReference>
<dbReference type="Proteomes" id="UP000595140">
    <property type="component" value="Unassembled WGS sequence"/>
</dbReference>
<dbReference type="PANTHER" id="PTHR12542:SF176">
    <property type="entry name" value="EXOCYST SUBUNIT EXO70 FAMILY PROTEIN"/>
    <property type="match status" value="1"/>
</dbReference>
<dbReference type="SMART" id="SM00264">
    <property type="entry name" value="BAG"/>
    <property type="match status" value="1"/>
</dbReference>
<dbReference type="GO" id="GO:0051087">
    <property type="term" value="F:protein-folding chaperone binding"/>
    <property type="evidence" value="ECO:0007669"/>
    <property type="project" value="InterPro"/>
</dbReference>
<feature type="region of interest" description="Disordered" evidence="4">
    <location>
        <begin position="649"/>
        <end position="776"/>
    </location>
</feature>
<keyword evidence="3" id="KW-0653">Protein transport</keyword>
<comment type="function">
    <text evidence="3">Component of the exocyst complex.</text>
</comment>
<evidence type="ECO:0000256" key="1">
    <source>
        <dbReference type="ARBA" id="ARBA00006756"/>
    </source>
</evidence>
<feature type="region of interest" description="Disordered" evidence="4">
    <location>
        <begin position="74"/>
        <end position="93"/>
    </location>
</feature>
<reference evidence="6 7" key="1">
    <citation type="submission" date="2018-04" db="EMBL/GenBank/DDBJ databases">
        <authorList>
            <person name="Vogel A."/>
        </authorList>
    </citation>
    <scope>NUCLEOTIDE SEQUENCE [LARGE SCALE GENOMIC DNA]</scope>
</reference>
<dbReference type="EMBL" id="OOIL02004148">
    <property type="protein sequence ID" value="VFQ90525.1"/>
    <property type="molecule type" value="Genomic_DNA"/>
</dbReference>
<proteinExistence type="inferred from homology"/>
<dbReference type="SUPFAM" id="SSF74788">
    <property type="entry name" value="Cullin repeat-like"/>
    <property type="match status" value="1"/>
</dbReference>
<keyword evidence="7" id="KW-1185">Reference proteome</keyword>
<keyword evidence="3" id="KW-0268">Exocytosis</keyword>
<feature type="compositionally biased region" description="Polar residues" evidence="4">
    <location>
        <begin position="691"/>
        <end position="707"/>
    </location>
</feature>
<protein>
    <recommendedName>
        <fullName evidence="3">Exocyst subunit Exo70 family protein</fullName>
    </recommendedName>
</protein>
<dbReference type="InterPro" id="IPR016159">
    <property type="entry name" value="Cullin_repeat-like_dom_sf"/>
</dbReference>
<evidence type="ECO:0000313" key="7">
    <source>
        <dbReference type="Proteomes" id="UP000595140"/>
    </source>
</evidence>
<feature type="region of interest" description="Disordered" evidence="4">
    <location>
        <begin position="26"/>
        <end position="52"/>
    </location>
</feature>
<dbReference type="PROSITE" id="PS50096">
    <property type="entry name" value="IQ"/>
    <property type="match status" value="1"/>
</dbReference>
<dbReference type="AlphaFoldDB" id="A0A484MNU3"/>
<dbReference type="GO" id="GO:0005546">
    <property type="term" value="F:phosphatidylinositol-4,5-bisphosphate binding"/>
    <property type="evidence" value="ECO:0007669"/>
    <property type="project" value="InterPro"/>
</dbReference>
<evidence type="ECO:0000256" key="4">
    <source>
        <dbReference type="SAM" id="MobiDB-lite"/>
    </source>
</evidence>
<dbReference type="GO" id="GO:0000145">
    <property type="term" value="C:exocyst"/>
    <property type="evidence" value="ECO:0007669"/>
    <property type="project" value="InterPro"/>
</dbReference>
<dbReference type="InterPro" id="IPR003103">
    <property type="entry name" value="BAG_domain"/>
</dbReference>
<evidence type="ECO:0000259" key="5">
    <source>
        <dbReference type="PROSITE" id="PS51035"/>
    </source>
</evidence>
<dbReference type="GO" id="GO:0015031">
    <property type="term" value="P:protein transport"/>
    <property type="evidence" value="ECO:0007669"/>
    <property type="project" value="UniProtKB-KW"/>
</dbReference>
<dbReference type="PROSITE" id="PS51035">
    <property type="entry name" value="BAG"/>
    <property type="match status" value="1"/>
</dbReference>